<feature type="transmembrane region" description="Helical" evidence="1">
    <location>
        <begin position="73"/>
        <end position="95"/>
    </location>
</feature>
<dbReference type="STRING" id="241244.ATY39_04890"/>
<feature type="transmembrane region" description="Helical" evidence="1">
    <location>
        <begin position="39"/>
        <end position="61"/>
    </location>
</feature>
<feature type="transmembrane region" description="Helical" evidence="1">
    <location>
        <begin position="267"/>
        <end position="292"/>
    </location>
</feature>
<gene>
    <name evidence="2" type="ORF">ATY39_04890</name>
</gene>
<name>A0A143HBQ1_9BACL</name>
<feature type="transmembrane region" description="Helical" evidence="1">
    <location>
        <begin position="12"/>
        <end position="33"/>
    </location>
</feature>
<proteinExistence type="predicted"/>
<evidence type="ECO:0000313" key="2">
    <source>
        <dbReference type="EMBL" id="AMW98840.1"/>
    </source>
</evidence>
<keyword evidence="1" id="KW-1133">Transmembrane helix</keyword>
<keyword evidence="1" id="KW-0472">Membrane</keyword>
<reference evidence="3" key="2">
    <citation type="submission" date="2016-03" db="EMBL/GenBank/DDBJ databases">
        <authorList>
            <person name="Ploux O."/>
        </authorList>
    </citation>
    <scope>NUCLEOTIDE SEQUENCE [LARGE SCALE GENOMIC DNA]</scope>
    <source>
        <strain evidence="3">PP9</strain>
    </source>
</reference>
<evidence type="ECO:0000256" key="1">
    <source>
        <dbReference type="SAM" id="Phobius"/>
    </source>
</evidence>
<dbReference type="KEGG" id="rst:ATY39_04890"/>
<dbReference type="Pfam" id="PF09546">
    <property type="entry name" value="Spore_III_AE"/>
    <property type="match status" value="1"/>
</dbReference>
<keyword evidence="3" id="KW-1185">Reference proteome</keyword>
<feature type="transmembrane region" description="Helical" evidence="1">
    <location>
        <begin position="147"/>
        <end position="165"/>
    </location>
</feature>
<sequence length="301" mass="33810">MAAFLIEPFKEQFFALRSFFLYAILFLCINWLLPTMKEWTRFFFLIVVIMVTIRPVFKAFTQMQHITEQLMDVYLVLSPLLTSSLLLGSGIFSVLSISPVFLIFLQTILVVVTKYLIPMLIATFVFDFITRMLPELSFAKMSDFLRMSVLSVVSVSVLIYTMLLATNGVLVGTFSGEIAEPVKRLLQQNIPIIGSLVTESLNTFKKYSSTALITTSTGLLVSVWSVTILPTLNILILGFCYRFLAAVLEPFTDSKVNGLIEDVSKTLFILCAVSFLIAFAYFFTIMMVVLMVQMQMGKGGA</sequence>
<keyword evidence="1" id="KW-0812">Transmembrane</keyword>
<feature type="transmembrane region" description="Helical" evidence="1">
    <location>
        <begin position="216"/>
        <end position="247"/>
    </location>
</feature>
<dbReference type="EMBL" id="CP014806">
    <property type="protein sequence ID" value="AMW98840.1"/>
    <property type="molecule type" value="Genomic_DNA"/>
</dbReference>
<protein>
    <recommendedName>
        <fullName evidence="4">Stage III sporulation protein AE</fullName>
    </recommendedName>
</protein>
<organism evidence="2 3">
    <name type="scientific">Rummeliibacillus stabekisii</name>
    <dbReference type="NCBI Taxonomy" id="241244"/>
    <lineage>
        <taxon>Bacteria</taxon>
        <taxon>Bacillati</taxon>
        <taxon>Bacillota</taxon>
        <taxon>Bacilli</taxon>
        <taxon>Bacillales</taxon>
        <taxon>Caryophanaceae</taxon>
        <taxon>Rummeliibacillus</taxon>
    </lineage>
</organism>
<evidence type="ECO:0008006" key="4">
    <source>
        <dbReference type="Google" id="ProtNLM"/>
    </source>
</evidence>
<reference evidence="2 3" key="1">
    <citation type="journal article" date="2016" name="Genome Announc.">
        <title>Whole-Genome Sequence of Rummeliibacillus stabekisii Strain PP9 Isolated from Antarctic Soil.</title>
        <authorList>
            <person name="da Mota F.F."/>
            <person name="Vollu R.E."/>
            <person name="Jurelevicius D."/>
            <person name="Seldin L."/>
        </authorList>
    </citation>
    <scope>NUCLEOTIDE SEQUENCE [LARGE SCALE GENOMIC DNA]</scope>
    <source>
        <strain evidence="2 3">PP9</strain>
    </source>
</reference>
<dbReference type="AlphaFoldDB" id="A0A143HBQ1"/>
<accession>A0A143HBQ1</accession>
<evidence type="ECO:0000313" key="3">
    <source>
        <dbReference type="Proteomes" id="UP000076021"/>
    </source>
</evidence>
<dbReference type="InterPro" id="IPR014194">
    <property type="entry name" value="Spore_III_AE"/>
</dbReference>
<feature type="transmembrane region" description="Helical" evidence="1">
    <location>
        <begin position="101"/>
        <end position="126"/>
    </location>
</feature>
<dbReference type="Proteomes" id="UP000076021">
    <property type="component" value="Chromosome"/>
</dbReference>